<evidence type="ECO:0000256" key="1">
    <source>
        <dbReference type="SAM" id="Phobius"/>
    </source>
</evidence>
<sequence>MGNIKKFKIITDLVGYTVGAISSLWMGILVHHFFRYGGVIFYEESRAITIIEGIAAAFGVSYFGYKIAKMMTKKEIDKYIRE</sequence>
<evidence type="ECO:0000313" key="2">
    <source>
        <dbReference type="EMBL" id="KKN90786.1"/>
    </source>
</evidence>
<keyword evidence="1" id="KW-1133">Transmembrane helix</keyword>
<keyword evidence="1" id="KW-0472">Membrane</keyword>
<name>A0A0F9WWQ3_9ZZZZ</name>
<dbReference type="EMBL" id="LAZR01000107">
    <property type="protein sequence ID" value="KKN90786.1"/>
    <property type="molecule type" value="Genomic_DNA"/>
</dbReference>
<reference evidence="2" key="1">
    <citation type="journal article" date="2015" name="Nature">
        <title>Complex archaea that bridge the gap between prokaryotes and eukaryotes.</title>
        <authorList>
            <person name="Spang A."/>
            <person name="Saw J.H."/>
            <person name="Jorgensen S.L."/>
            <person name="Zaremba-Niedzwiedzka K."/>
            <person name="Martijn J."/>
            <person name="Lind A.E."/>
            <person name="van Eijk R."/>
            <person name="Schleper C."/>
            <person name="Guy L."/>
            <person name="Ettema T.J."/>
        </authorList>
    </citation>
    <scope>NUCLEOTIDE SEQUENCE</scope>
</reference>
<accession>A0A0F9WWQ3</accession>
<organism evidence="2">
    <name type="scientific">marine sediment metagenome</name>
    <dbReference type="NCBI Taxonomy" id="412755"/>
    <lineage>
        <taxon>unclassified sequences</taxon>
        <taxon>metagenomes</taxon>
        <taxon>ecological metagenomes</taxon>
    </lineage>
</organism>
<protein>
    <submittedName>
        <fullName evidence="2">Uncharacterized protein</fullName>
    </submittedName>
</protein>
<proteinExistence type="predicted"/>
<gene>
    <name evidence="2" type="ORF">LCGC14_0223690</name>
</gene>
<keyword evidence="1" id="KW-0812">Transmembrane</keyword>
<feature type="transmembrane region" description="Helical" evidence="1">
    <location>
        <begin position="13"/>
        <end position="34"/>
    </location>
</feature>
<comment type="caution">
    <text evidence="2">The sequence shown here is derived from an EMBL/GenBank/DDBJ whole genome shotgun (WGS) entry which is preliminary data.</text>
</comment>
<feature type="transmembrane region" description="Helical" evidence="1">
    <location>
        <begin position="46"/>
        <end position="65"/>
    </location>
</feature>
<dbReference type="AlphaFoldDB" id="A0A0F9WWQ3"/>